<evidence type="ECO:0000256" key="2">
    <source>
        <dbReference type="SAM" id="Phobius"/>
    </source>
</evidence>
<evidence type="ECO:0008006" key="5">
    <source>
        <dbReference type="Google" id="ProtNLM"/>
    </source>
</evidence>
<keyword evidence="4" id="KW-1185">Reference proteome</keyword>
<keyword evidence="2" id="KW-0472">Membrane</keyword>
<evidence type="ECO:0000256" key="1">
    <source>
        <dbReference type="SAM" id="MobiDB-lite"/>
    </source>
</evidence>
<name>A0A366HVM2_9BACT</name>
<proteinExistence type="predicted"/>
<evidence type="ECO:0000313" key="3">
    <source>
        <dbReference type="EMBL" id="RBP48147.1"/>
    </source>
</evidence>
<dbReference type="Proteomes" id="UP000253426">
    <property type="component" value="Unassembled WGS sequence"/>
</dbReference>
<organism evidence="3 4">
    <name type="scientific">Roseimicrobium gellanilyticum</name>
    <dbReference type="NCBI Taxonomy" id="748857"/>
    <lineage>
        <taxon>Bacteria</taxon>
        <taxon>Pseudomonadati</taxon>
        <taxon>Verrucomicrobiota</taxon>
        <taxon>Verrucomicrobiia</taxon>
        <taxon>Verrucomicrobiales</taxon>
        <taxon>Verrucomicrobiaceae</taxon>
        <taxon>Roseimicrobium</taxon>
    </lineage>
</organism>
<gene>
    <name evidence="3" type="ORF">DES53_101947</name>
</gene>
<keyword evidence="2" id="KW-0812">Transmembrane</keyword>
<reference evidence="3 4" key="1">
    <citation type="submission" date="2018-06" db="EMBL/GenBank/DDBJ databases">
        <title>Genomic Encyclopedia of Type Strains, Phase IV (KMG-IV): sequencing the most valuable type-strain genomes for metagenomic binning, comparative biology and taxonomic classification.</title>
        <authorList>
            <person name="Goeker M."/>
        </authorList>
    </citation>
    <scope>NUCLEOTIDE SEQUENCE [LARGE SCALE GENOMIC DNA]</scope>
    <source>
        <strain evidence="3 4">DSM 25532</strain>
    </source>
</reference>
<comment type="caution">
    <text evidence="3">The sequence shown here is derived from an EMBL/GenBank/DDBJ whole genome shotgun (WGS) entry which is preliminary data.</text>
</comment>
<feature type="transmembrane region" description="Helical" evidence="2">
    <location>
        <begin position="15"/>
        <end position="33"/>
    </location>
</feature>
<dbReference type="RefSeq" id="WP_113957021.1">
    <property type="nucleotide sequence ID" value="NZ_QNRR01000001.1"/>
</dbReference>
<evidence type="ECO:0000313" key="4">
    <source>
        <dbReference type="Proteomes" id="UP000253426"/>
    </source>
</evidence>
<accession>A0A366HVM2</accession>
<feature type="compositionally biased region" description="Low complexity" evidence="1">
    <location>
        <begin position="209"/>
        <end position="230"/>
    </location>
</feature>
<dbReference type="AlphaFoldDB" id="A0A366HVM2"/>
<dbReference type="OrthoDB" id="190478at2"/>
<dbReference type="EMBL" id="QNRR01000001">
    <property type="protein sequence ID" value="RBP48147.1"/>
    <property type="molecule type" value="Genomic_DNA"/>
</dbReference>
<protein>
    <recommendedName>
        <fullName evidence="5">Bacterial virulence protein VirB8 domain-containing protein</fullName>
    </recommendedName>
</protein>
<keyword evidence="2" id="KW-1133">Transmembrane helix</keyword>
<feature type="region of interest" description="Disordered" evidence="1">
    <location>
        <begin position="198"/>
        <end position="230"/>
    </location>
</feature>
<sequence>MKSVVDLFVVKDRTAIFWFTVACVSIVCSAIFVQRVITAVQVKPQYVIMDSTGSYYLAPSVEFEKALELHAAQTRLAMETLYTRGPEMLTFESRLKKLFTQEANTQIRKDLLNPDEKPFREQQIHQSIQIEQAGVYKNLIDPRGQAVTFAKGKLTREITFKGQSKTEVLDVEVYFWWRINTRMADNGLFPTVCTKFKASDPKRPGEVDAAAATASSSSAKNSSSSAKSTP</sequence>